<dbReference type="AlphaFoldDB" id="J5T0K5"/>
<gene>
    <name evidence="2" type="ORF">A1Q1_02527</name>
</gene>
<evidence type="ECO:0000313" key="2">
    <source>
        <dbReference type="EMBL" id="EJT48506.1"/>
    </source>
</evidence>
<dbReference type="RefSeq" id="XP_014179264.1">
    <property type="nucleotide sequence ID" value="XM_014323789.1"/>
</dbReference>
<dbReference type="EMBL" id="ALBS01000203">
    <property type="protein sequence ID" value="EJT48506.1"/>
    <property type="molecule type" value="Genomic_DNA"/>
</dbReference>
<dbReference type="InterPro" id="IPR052512">
    <property type="entry name" value="4CMD/NDH-1_regulator"/>
</dbReference>
<comment type="caution">
    <text evidence="2">The sequence shown here is derived from an EMBL/GenBank/DDBJ whole genome shotgun (WGS) entry which is preliminary data.</text>
</comment>
<protein>
    <recommendedName>
        <fullName evidence="1">Carboxymuconolactone decarboxylase-like domain-containing protein</fullName>
    </recommendedName>
</protein>
<dbReference type="SUPFAM" id="SSF69118">
    <property type="entry name" value="AhpD-like"/>
    <property type="match status" value="1"/>
</dbReference>
<reference evidence="2 3" key="1">
    <citation type="journal article" date="2012" name="Eukaryot. Cell">
        <title>Draft genome sequence of CBS 2479, the standard type strain of Trichosporon asahii.</title>
        <authorList>
            <person name="Yang R.Y."/>
            <person name="Li H.T."/>
            <person name="Zhu H."/>
            <person name="Zhou G.P."/>
            <person name="Wang M."/>
            <person name="Wang L."/>
        </authorList>
    </citation>
    <scope>NUCLEOTIDE SEQUENCE [LARGE SCALE GENOMIC DNA]</scope>
    <source>
        <strain evidence="3">ATCC 90039 / CBS 2479 / JCM 2466 / KCTC 7840 / NCYC 2677 / UAMH 7654</strain>
    </source>
</reference>
<name>J5T0K5_TRIAS</name>
<dbReference type="InterPro" id="IPR029032">
    <property type="entry name" value="AhpD-like"/>
</dbReference>
<dbReference type="KEGG" id="tasa:A1Q1_02527"/>
<accession>J5T0K5</accession>
<dbReference type="Proteomes" id="UP000002748">
    <property type="component" value="Unassembled WGS sequence"/>
</dbReference>
<feature type="domain" description="Carboxymuconolactone decarboxylase-like" evidence="1">
    <location>
        <begin position="59"/>
        <end position="120"/>
    </location>
</feature>
<proteinExistence type="predicted"/>
<evidence type="ECO:0000313" key="3">
    <source>
        <dbReference type="Proteomes" id="UP000002748"/>
    </source>
</evidence>
<evidence type="ECO:0000259" key="1">
    <source>
        <dbReference type="Pfam" id="PF02627"/>
    </source>
</evidence>
<dbReference type="HOGENOM" id="CLU_070025_3_2_1"/>
<sequence>MSGTEQKKQIGEDQFHTPELDAARQEIWDNGIKQRRRVLGDAYVDAQLARGSSEFAKPAQDFVTRCAWDGLWSRPGLELKHRSLVVITILALGGHEKELTGHTKGALRNGLTEDEIREAVSPPPLIETDIQMMHVMGYGGFPKGLEAFRIVGNAIEEYKKEQAAEQAKQDKQ</sequence>
<dbReference type="Gene3D" id="1.20.1290.10">
    <property type="entry name" value="AhpD-like"/>
    <property type="match status" value="1"/>
</dbReference>
<dbReference type="VEuPathDB" id="FungiDB:A1Q1_02527"/>
<dbReference type="PANTHER" id="PTHR33570:SF2">
    <property type="entry name" value="CARBOXYMUCONOLACTONE DECARBOXYLASE-LIKE DOMAIN-CONTAINING PROTEIN"/>
    <property type="match status" value="1"/>
</dbReference>
<dbReference type="GeneID" id="25986041"/>
<dbReference type="GO" id="GO:0051920">
    <property type="term" value="F:peroxiredoxin activity"/>
    <property type="evidence" value="ECO:0007669"/>
    <property type="project" value="InterPro"/>
</dbReference>
<dbReference type="PANTHER" id="PTHR33570">
    <property type="entry name" value="4-CARBOXYMUCONOLACTONE DECARBOXYLASE FAMILY PROTEIN"/>
    <property type="match status" value="1"/>
</dbReference>
<organism evidence="2 3">
    <name type="scientific">Trichosporon asahii var. asahii (strain ATCC 90039 / CBS 2479 / JCM 2466 / KCTC 7840 / NBRC 103889/ NCYC 2677 / UAMH 7654)</name>
    <name type="common">Yeast</name>
    <dbReference type="NCBI Taxonomy" id="1186058"/>
    <lineage>
        <taxon>Eukaryota</taxon>
        <taxon>Fungi</taxon>
        <taxon>Dikarya</taxon>
        <taxon>Basidiomycota</taxon>
        <taxon>Agaricomycotina</taxon>
        <taxon>Tremellomycetes</taxon>
        <taxon>Trichosporonales</taxon>
        <taxon>Trichosporonaceae</taxon>
        <taxon>Trichosporon</taxon>
    </lineage>
</organism>
<dbReference type="Pfam" id="PF02627">
    <property type="entry name" value="CMD"/>
    <property type="match status" value="1"/>
</dbReference>
<dbReference type="InterPro" id="IPR003779">
    <property type="entry name" value="CMD-like"/>
</dbReference>
<dbReference type="OrthoDB" id="104509at2759"/>